<organism evidence="2 3">
    <name type="scientific">Umezawaea endophytica</name>
    <dbReference type="NCBI Taxonomy" id="1654476"/>
    <lineage>
        <taxon>Bacteria</taxon>
        <taxon>Bacillati</taxon>
        <taxon>Actinomycetota</taxon>
        <taxon>Actinomycetes</taxon>
        <taxon>Pseudonocardiales</taxon>
        <taxon>Pseudonocardiaceae</taxon>
        <taxon>Umezawaea</taxon>
    </lineage>
</organism>
<keyword evidence="1" id="KW-0812">Transmembrane</keyword>
<keyword evidence="1" id="KW-0472">Membrane</keyword>
<dbReference type="RefSeq" id="WP_259626582.1">
    <property type="nucleotide sequence ID" value="NZ_JANYMP010000016.1"/>
</dbReference>
<reference evidence="2" key="1">
    <citation type="submission" date="2022-08" db="EMBL/GenBank/DDBJ databases">
        <authorList>
            <person name="Tistechok S."/>
            <person name="Samborskyy M."/>
            <person name="Roman I."/>
        </authorList>
    </citation>
    <scope>NUCLEOTIDE SEQUENCE</scope>
    <source>
        <strain evidence="2">DSM 103496</strain>
    </source>
</reference>
<dbReference type="AlphaFoldDB" id="A0A9X3A4C5"/>
<keyword evidence="1" id="KW-1133">Transmembrane helix</keyword>
<evidence type="ECO:0000256" key="1">
    <source>
        <dbReference type="SAM" id="Phobius"/>
    </source>
</evidence>
<proteinExistence type="predicted"/>
<comment type="caution">
    <text evidence="2">The sequence shown here is derived from an EMBL/GenBank/DDBJ whole genome shotgun (WGS) entry which is preliminary data.</text>
</comment>
<dbReference type="EMBL" id="JANYMP010000016">
    <property type="protein sequence ID" value="MCS7481093.1"/>
    <property type="molecule type" value="Genomic_DNA"/>
</dbReference>
<sequence>MSQRGDLPSKGRSSWPVALVLLALVFLALAVWNGVLAVGDSALWRSVTAAACGLCAVALMVIAVNDRRR</sequence>
<accession>A0A9X3A4C5</accession>
<feature type="transmembrane region" description="Helical" evidence="1">
    <location>
        <begin position="47"/>
        <end position="64"/>
    </location>
</feature>
<keyword evidence="3" id="KW-1185">Reference proteome</keyword>
<dbReference type="Proteomes" id="UP001141259">
    <property type="component" value="Unassembled WGS sequence"/>
</dbReference>
<protein>
    <submittedName>
        <fullName evidence="2">Uncharacterized protein</fullName>
    </submittedName>
</protein>
<gene>
    <name evidence="2" type="ORF">NZH93_29920</name>
</gene>
<name>A0A9X3A4C5_9PSEU</name>
<evidence type="ECO:0000313" key="3">
    <source>
        <dbReference type="Proteomes" id="UP001141259"/>
    </source>
</evidence>
<evidence type="ECO:0000313" key="2">
    <source>
        <dbReference type="EMBL" id="MCS7481093.1"/>
    </source>
</evidence>